<feature type="site" description="Lowers pKa of active site Tyr" evidence="9">
    <location>
        <position position="82"/>
    </location>
</feature>
<comment type="function">
    <text evidence="4">Catalyzes the initial reaction in the xylose utilization pathway by reducing D-xylose into xylitol. Xylose is a major component of hemicelluloses such as xylan. Most fungi utilize D-xylose via three enzymatic reactions, xylose reductase (XR), xylitol dehydrogenase (XDH), and xylulokinase, to form xylulose 5-phosphate, which enters pentose phosphate pathway.</text>
</comment>
<reference evidence="11 12" key="1">
    <citation type="submission" date="2017-10" db="EMBL/GenBank/DDBJ databases">
        <title>Comparative genomics in systemic dimorphic fungi from Ajellomycetaceae.</title>
        <authorList>
            <person name="Munoz J.F."/>
            <person name="Mcewen J.G."/>
            <person name="Clay O.K."/>
            <person name="Cuomo C.A."/>
        </authorList>
    </citation>
    <scope>NUCLEOTIDE SEQUENCE [LARGE SCALE GENOMIC DNA]</scope>
    <source>
        <strain evidence="11 12">UAMH5409</strain>
    </source>
</reference>
<evidence type="ECO:0000256" key="8">
    <source>
        <dbReference type="PIRSR" id="PIRSR000097-2"/>
    </source>
</evidence>
<gene>
    <name evidence="11" type="ORF">AJ79_03337</name>
</gene>
<dbReference type="PROSITE" id="PS00063">
    <property type="entry name" value="ALDOKETO_REDUCTASE_3"/>
    <property type="match status" value="1"/>
</dbReference>
<keyword evidence="3" id="KW-0560">Oxidoreductase</keyword>
<dbReference type="GO" id="GO:0016491">
    <property type="term" value="F:oxidoreductase activity"/>
    <property type="evidence" value="ECO:0007669"/>
    <property type="project" value="UniProtKB-KW"/>
</dbReference>
<accession>A0A2B7XZ67</accession>
<dbReference type="SUPFAM" id="SSF51430">
    <property type="entry name" value="NAD(P)-linked oxidoreductase"/>
    <property type="match status" value="1"/>
</dbReference>
<sequence length="286" mass="31507">MSTTTILNDLLPLPSHPSVTIPRLGLGVYKSPTTQCEKTCLAGLRAGYRHIDTAQFYANEAEVGQAVRNSGLPRESLFLTTKIMAPAGSPEATYEKLLESVKKIGGEGEDAYVDLFLIHSSKSGKDGRKELWQALERLMEAGKTRSIGVSNFGVGHIEEMKQYAKVWPPHVNQIELHPWCQQKVIDAYCKEHGIVVEAYAPLVRNYKANEPTLVGIAEKYGKSTAQILIRFALQKGWVPLPKSDNPDRIQANADVYGFVISDEDMAVLNALDRGDEGAIVQAVQNE</sequence>
<name>A0A2B7XZ67_9EURO</name>
<dbReference type="PROSITE" id="PS00798">
    <property type="entry name" value="ALDOKETO_REDUCTASE_1"/>
    <property type="match status" value="1"/>
</dbReference>
<evidence type="ECO:0000256" key="9">
    <source>
        <dbReference type="PIRSR" id="PIRSR000097-3"/>
    </source>
</evidence>
<dbReference type="CDD" id="cd19071">
    <property type="entry name" value="AKR_AKR1-5-like"/>
    <property type="match status" value="1"/>
</dbReference>
<keyword evidence="12" id="KW-1185">Reference proteome</keyword>
<dbReference type="Proteomes" id="UP000223968">
    <property type="component" value="Unassembled WGS sequence"/>
</dbReference>
<evidence type="ECO:0000256" key="3">
    <source>
        <dbReference type="ARBA" id="ARBA00023002"/>
    </source>
</evidence>
<feature type="active site" description="Proton donor" evidence="7">
    <location>
        <position position="57"/>
    </location>
</feature>
<evidence type="ECO:0000259" key="10">
    <source>
        <dbReference type="Pfam" id="PF00248"/>
    </source>
</evidence>
<dbReference type="PRINTS" id="PR00069">
    <property type="entry name" value="ALDKETRDTASE"/>
</dbReference>
<dbReference type="OrthoDB" id="416253at2759"/>
<evidence type="ECO:0000256" key="6">
    <source>
        <dbReference type="ARBA" id="ARBA00049485"/>
    </source>
</evidence>
<dbReference type="InterPro" id="IPR036812">
    <property type="entry name" value="NAD(P)_OxRdtase_dom_sf"/>
</dbReference>
<evidence type="ECO:0000256" key="1">
    <source>
        <dbReference type="ARBA" id="ARBA00007905"/>
    </source>
</evidence>
<dbReference type="PIRSF" id="PIRSF000097">
    <property type="entry name" value="AKR"/>
    <property type="match status" value="1"/>
</dbReference>
<evidence type="ECO:0000256" key="4">
    <source>
        <dbReference type="ARBA" id="ARBA00025065"/>
    </source>
</evidence>
<dbReference type="AlphaFoldDB" id="A0A2B7XZ67"/>
<feature type="binding site" evidence="8">
    <location>
        <position position="119"/>
    </location>
    <ligand>
        <name>substrate</name>
    </ligand>
</feature>
<evidence type="ECO:0000313" key="11">
    <source>
        <dbReference type="EMBL" id="PGH13922.1"/>
    </source>
</evidence>
<feature type="domain" description="NADP-dependent oxidoreductase" evidence="10">
    <location>
        <begin position="37"/>
        <end position="272"/>
    </location>
</feature>
<dbReference type="EMBL" id="PDNB01000040">
    <property type="protein sequence ID" value="PGH13922.1"/>
    <property type="molecule type" value="Genomic_DNA"/>
</dbReference>
<dbReference type="PANTHER" id="PTHR43827:SF13">
    <property type="entry name" value="ALDO_KETO REDUCTASE FAMILY PROTEIN"/>
    <property type="match status" value="1"/>
</dbReference>
<dbReference type="FunFam" id="3.20.20.100:FF:000015">
    <property type="entry name" value="Oxidoreductase, aldo/keto reductase family"/>
    <property type="match status" value="1"/>
</dbReference>
<dbReference type="STRING" id="1447875.A0A2B7XZ67"/>
<protein>
    <recommendedName>
        <fullName evidence="2">D-xylose reductase [NAD(P)H]</fullName>
        <ecNumber evidence="2">1.1.1.307</ecNumber>
    </recommendedName>
</protein>
<organism evidence="11 12">
    <name type="scientific">Helicocarpus griseus UAMH5409</name>
    <dbReference type="NCBI Taxonomy" id="1447875"/>
    <lineage>
        <taxon>Eukaryota</taxon>
        <taxon>Fungi</taxon>
        <taxon>Dikarya</taxon>
        <taxon>Ascomycota</taxon>
        <taxon>Pezizomycotina</taxon>
        <taxon>Eurotiomycetes</taxon>
        <taxon>Eurotiomycetidae</taxon>
        <taxon>Onygenales</taxon>
        <taxon>Ajellomycetaceae</taxon>
        <taxon>Helicocarpus</taxon>
    </lineage>
</organism>
<comment type="catalytic activity">
    <reaction evidence="5">
        <text>xylitol + NADP(+) = D-xylose + NADPH + H(+)</text>
        <dbReference type="Rhea" id="RHEA:27445"/>
        <dbReference type="ChEBI" id="CHEBI:15378"/>
        <dbReference type="ChEBI" id="CHEBI:17151"/>
        <dbReference type="ChEBI" id="CHEBI:53455"/>
        <dbReference type="ChEBI" id="CHEBI:57783"/>
        <dbReference type="ChEBI" id="CHEBI:58349"/>
        <dbReference type="EC" id="1.1.1.307"/>
    </reaction>
</comment>
<evidence type="ECO:0000256" key="7">
    <source>
        <dbReference type="PIRSR" id="PIRSR000097-1"/>
    </source>
</evidence>
<comment type="catalytic activity">
    <reaction evidence="6">
        <text>xylitol + NAD(+) = D-xylose + NADH + H(+)</text>
        <dbReference type="Rhea" id="RHEA:27441"/>
        <dbReference type="ChEBI" id="CHEBI:15378"/>
        <dbReference type="ChEBI" id="CHEBI:17151"/>
        <dbReference type="ChEBI" id="CHEBI:53455"/>
        <dbReference type="ChEBI" id="CHEBI:57540"/>
        <dbReference type="ChEBI" id="CHEBI:57945"/>
        <dbReference type="EC" id="1.1.1.307"/>
    </reaction>
</comment>
<evidence type="ECO:0000256" key="2">
    <source>
        <dbReference type="ARBA" id="ARBA00012845"/>
    </source>
</evidence>
<evidence type="ECO:0000313" key="12">
    <source>
        <dbReference type="Proteomes" id="UP000223968"/>
    </source>
</evidence>
<comment type="caution">
    <text evidence="11">The sequence shown here is derived from an EMBL/GenBank/DDBJ whole genome shotgun (WGS) entry which is preliminary data.</text>
</comment>
<dbReference type="PANTHER" id="PTHR43827">
    <property type="entry name" value="2,5-DIKETO-D-GLUCONIC ACID REDUCTASE"/>
    <property type="match status" value="1"/>
</dbReference>
<evidence type="ECO:0000256" key="5">
    <source>
        <dbReference type="ARBA" id="ARBA00047534"/>
    </source>
</evidence>
<dbReference type="Pfam" id="PF00248">
    <property type="entry name" value="Aldo_ket_red"/>
    <property type="match status" value="1"/>
</dbReference>
<dbReference type="InterPro" id="IPR018170">
    <property type="entry name" value="Aldo/ket_reductase_CS"/>
</dbReference>
<dbReference type="InterPro" id="IPR020471">
    <property type="entry name" value="AKR"/>
</dbReference>
<dbReference type="Gene3D" id="3.20.20.100">
    <property type="entry name" value="NADP-dependent oxidoreductase domain"/>
    <property type="match status" value="1"/>
</dbReference>
<dbReference type="InterPro" id="IPR023210">
    <property type="entry name" value="NADP_OxRdtase_dom"/>
</dbReference>
<proteinExistence type="inferred from homology"/>
<dbReference type="PROSITE" id="PS00062">
    <property type="entry name" value="ALDOKETO_REDUCTASE_2"/>
    <property type="match status" value="1"/>
</dbReference>
<comment type="similarity">
    <text evidence="1">Belongs to the aldo/keto reductase family.</text>
</comment>
<dbReference type="EC" id="1.1.1.307" evidence="2"/>